<dbReference type="VEuPathDB" id="CryptoDB:Vbra_19594"/>
<dbReference type="Proteomes" id="UP000041254">
    <property type="component" value="Unassembled WGS sequence"/>
</dbReference>
<dbReference type="PhylomeDB" id="A0A0G4H6G3"/>
<proteinExistence type="predicted"/>
<organism evidence="2 3">
    <name type="scientific">Vitrella brassicaformis (strain CCMP3155)</name>
    <dbReference type="NCBI Taxonomy" id="1169540"/>
    <lineage>
        <taxon>Eukaryota</taxon>
        <taxon>Sar</taxon>
        <taxon>Alveolata</taxon>
        <taxon>Colpodellida</taxon>
        <taxon>Vitrellaceae</taxon>
        <taxon>Vitrella</taxon>
    </lineage>
</organism>
<name>A0A0G4H6G3_VITBC</name>
<evidence type="ECO:0000256" key="1">
    <source>
        <dbReference type="SAM" id="MobiDB-lite"/>
    </source>
</evidence>
<sequence length="145" mass="16409">MTGRETRQVHVDPANVRYFQFRYGDHNTGALCFDMTKWIKAGSFRSVGDMQRVLYEGGLMQGANSPDDVTFIGHEGASATELIEQEFANEGKKKDDPFIVKRLVAPSKWVFPSEKPDESKPADTEDTDHARRPLRHQSSPDSHEK</sequence>
<gene>
    <name evidence="2" type="ORF">Vbra_19594</name>
</gene>
<keyword evidence="3" id="KW-1185">Reference proteome</keyword>
<reference evidence="2 3" key="1">
    <citation type="submission" date="2014-11" db="EMBL/GenBank/DDBJ databases">
        <authorList>
            <person name="Zhu J."/>
            <person name="Qi W."/>
            <person name="Song R."/>
        </authorList>
    </citation>
    <scope>NUCLEOTIDE SEQUENCE [LARGE SCALE GENOMIC DNA]</scope>
</reference>
<evidence type="ECO:0000313" key="2">
    <source>
        <dbReference type="EMBL" id="CEM39306.1"/>
    </source>
</evidence>
<protein>
    <submittedName>
        <fullName evidence="2">Uncharacterized protein</fullName>
    </submittedName>
</protein>
<feature type="region of interest" description="Disordered" evidence="1">
    <location>
        <begin position="110"/>
        <end position="145"/>
    </location>
</feature>
<dbReference type="AlphaFoldDB" id="A0A0G4H6G3"/>
<feature type="compositionally biased region" description="Polar residues" evidence="1">
    <location>
        <begin position="136"/>
        <end position="145"/>
    </location>
</feature>
<evidence type="ECO:0000313" key="3">
    <source>
        <dbReference type="Proteomes" id="UP000041254"/>
    </source>
</evidence>
<feature type="compositionally biased region" description="Basic and acidic residues" evidence="1">
    <location>
        <begin position="114"/>
        <end position="131"/>
    </location>
</feature>
<accession>A0A0G4H6G3</accession>
<dbReference type="EMBL" id="CDMY01001036">
    <property type="protein sequence ID" value="CEM39306.1"/>
    <property type="molecule type" value="Genomic_DNA"/>
</dbReference>
<dbReference type="InParanoid" id="A0A0G4H6G3"/>